<protein>
    <submittedName>
        <fullName evidence="2">Uncharacterized protein</fullName>
    </submittedName>
</protein>
<name>A0AAW0IJD0_QUESU</name>
<evidence type="ECO:0000313" key="2">
    <source>
        <dbReference type="EMBL" id="KAK7814507.1"/>
    </source>
</evidence>
<proteinExistence type="predicted"/>
<dbReference type="Proteomes" id="UP000237347">
    <property type="component" value="Unassembled WGS sequence"/>
</dbReference>
<keyword evidence="3" id="KW-1185">Reference proteome</keyword>
<organism evidence="2 3">
    <name type="scientific">Quercus suber</name>
    <name type="common">Cork oak</name>
    <dbReference type="NCBI Taxonomy" id="58331"/>
    <lineage>
        <taxon>Eukaryota</taxon>
        <taxon>Viridiplantae</taxon>
        <taxon>Streptophyta</taxon>
        <taxon>Embryophyta</taxon>
        <taxon>Tracheophyta</taxon>
        <taxon>Spermatophyta</taxon>
        <taxon>Magnoliopsida</taxon>
        <taxon>eudicotyledons</taxon>
        <taxon>Gunneridae</taxon>
        <taxon>Pentapetalae</taxon>
        <taxon>rosids</taxon>
        <taxon>fabids</taxon>
        <taxon>Fagales</taxon>
        <taxon>Fagaceae</taxon>
        <taxon>Quercus</taxon>
    </lineage>
</organism>
<accession>A0AAW0IJD0</accession>
<reference evidence="2 3" key="1">
    <citation type="journal article" date="2018" name="Sci. Data">
        <title>The draft genome sequence of cork oak.</title>
        <authorList>
            <person name="Ramos A.M."/>
            <person name="Usie A."/>
            <person name="Barbosa P."/>
            <person name="Barros P.M."/>
            <person name="Capote T."/>
            <person name="Chaves I."/>
            <person name="Simoes F."/>
            <person name="Abreu I."/>
            <person name="Carrasquinho I."/>
            <person name="Faro C."/>
            <person name="Guimaraes J.B."/>
            <person name="Mendonca D."/>
            <person name="Nobrega F."/>
            <person name="Rodrigues L."/>
            <person name="Saibo N.J.M."/>
            <person name="Varela M.C."/>
            <person name="Egas C."/>
            <person name="Matos J."/>
            <person name="Miguel C.M."/>
            <person name="Oliveira M.M."/>
            <person name="Ricardo C.P."/>
            <person name="Goncalves S."/>
        </authorList>
    </citation>
    <scope>NUCLEOTIDE SEQUENCE [LARGE SCALE GENOMIC DNA]</scope>
    <source>
        <strain evidence="3">cv. HL8</strain>
    </source>
</reference>
<evidence type="ECO:0000256" key="1">
    <source>
        <dbReference type="SAM" id="MobiDB-lite"/>
    </source>
</evidence>
<sequence>MTQLDVEIPFFFSQPSFSVICLLSCAPSKKNLKISNLSIMTKPCICKCISSQVIYTSCCTRIYSSLPNAPSMVENSATVKADPCSSTASMISRKDRKWRKEAFFSALGKPSKPVDTPAKETTVADEYGRISEDSSSDGD</sequence>
<evidence type="ECO:0000313" key="3">
    <source>
        <dbReference type="Proteomes" id="UP000237347"/>
    </source>
</evidence>
<gene>
    <name evidence="2" type="ORF">CFP56_003080</name>
</gene>
<dbReference type="EMBL" id="PKMF04001098">
    <property type="protein sequence ID" value="KAK7814507.1"/>
    <property type="molecule type" value="Genomic_DNA"/>
</dbReference>
<comment type="caution">
    <text evidence="2">The sequence shown here is derived from an EMBL/GenBank/DDBJ whole genome shotgun (WGS) entry which is preliminary data.</text>
</comment>
<dbReference type="AlphaFoldDB" id="A0AAW0IJD0"/>
<feature type="region of interest" description="Disordered" evidence="1">
    <location>
        <begin position="108"/>
        <end position="139"/>
    </location>
</feature>